<name>A0ACC9D1U9_9FIRM</name>
<evidence type="ECO:0000313" key="1">
    <source>
        <dbReference type="EMBL" id="PDX61992.1"/>
    </source>
</evidence>
<proteinExistence type="predicted"/>
<comment type="caution">
    <text evidence="1">The sequence shown here is derived from an EMBL/GenBank/DDBJ whole genome shotgun (WGS) entry which is preliminary data.</text>
</comment>
<keyword evidence="2" id="KW-1185">Reference proteome</keyword>
<accession>A0ACC9D1U9</accession>
<gene>
    <name evidence="1" type="ORF">CGS49_02785</name>
</gene>
<sequence>MFHRFFCFLKRSLLTVLLVLLLLLLAAGGWFVYQGRQLYQSAASVTPIATLYDTISSRTHYAAYDQLPQTFVQAVICTEDEHFMTHKGIDPGAIFRALLYDLRTRSLAEGGSTLTQQLAKNALFTQEKRLTRKAAEAFAAIDMEKAYSKQQIFEMYANTIYFGNGCYGIEEAAEGYFGKTAAELTDAEAVYLAGLPNAPSAYASNPELALKRAQVVLKRMVKCRVFTQQQADEVAAEVAALPILQ</sequence>
<protein>
    <submittedName>
        <fullName evidence="1">Penicillin-binding protein</fullName>
    </submittedName>
</protein>
<organism evidence="1 2">
    <name type="scientific">Faecalibacterium langellae</name>
    <dbReference type="NCBI Taxonomy" id="3435293"/>
    <lineage>
        <taxon>Bacteria</taxon>
        <taxon>Bacillati</taxon>
        <taxon>Bacillota</taxon>
        <taxon>Clostridia</taxon>
        <taxon>Eubacteriales</taxon>
        <taxon>Oscillospiraceae</taxon>
        <taxon>Faecalibacterium</taxon>
    </lineage>
</organism>
<evidence type="ECO:0000313" key="2">
    <source>
        <dbReference type="Proteomes" id="UP000220959"/>
    </source>
</evidence>
<dbReference type="Proteomes" id="UP000220959">
    <property type="component" value="Unassembled WGS sequence"/>
</dbReference>
<dbReference type="EMBL" id="NMTR01000006">
    <property type="protein sequence ID" value="PDX61992.1"/>
    <property type="molecule type" value="Genomic_DNA"/>
</dbReference>
<reference evidence="1 2" key="1">
    <citation type="journal article" date="2017" name="Front. Microbiol.">
        <title>New Insights into the Diversity of the Genus Faecalibacterium.</title>
        <authorList>
            <person name="Benevides L."/>
            <person name="Burman S."/>
            <person name="Martin R."/>
            <person name="Robert V."/>
            <person name="Thomas M."/>
            <person name="Miquel S."/>
            <person name="Chain F."/>
            <person name="Sokol H."/>
            <person name="Bermudez-Humaran L.G."/>
            <person name="Morrison M."/>
            <person name="Langella P."/>
            <person name="Azevedo V.A."/>
            <person name="Chatel J.M."/>
            <person name="Soares S."/>
        </authorList>
    </citation>
    <scope>NUCLEOTIDE SEQUENCE [LARGE SCALE GENOMIC DNA]</scope>
    <source>
        <strain evidence="2">CNCM I-4541</strain>
    </source>
</reference>